<accession>A0A645GWL4</accession>
<organism evidence="2">
    <name type="scientific">bioreactor metagenome</name>
    <dbReference type="NCBI Taxonomy" id="1076179"/>
    <lineage>
        <taxon>unclassified sequences</taxon>
        <taxon>metagenomes</taxon>
        <taxon>ecological metagenomes</taxon>
    </lineage>
</organism>
<keyword evidence="1" id="KW-1133">Transmembrane helix</keyword>
<evidence type="ECO:0000256" key="1">
    <source>
        <dbReference type="SAM" id="Phobius"/>
    </source>
</evidence>
<keyword evidence="1" id="KW-0472">Membrane</keyword>
<feature type="transmembrane region" description="Helical" evidence="1">
    <location>
        <begin position="38"/>
        <end position="64"/>
    </location>
</feature>
<feature type="transmembrane region" description="Helical" evidence="1">
    <location>
        <begin position="70"/>
        <end position="90"/>
    </location>
</feature>
<dbReference type="EMBL" id="VSSQ01082518">
    <property type="protein sequence ID" value="MPN31118.1"/>
    <property type="molecule type" value="Genomic_DNA"/>
</dbReference>
<proteinExistence type="predicted"/>
<protein>
    <submittedName>
        <fullName evidence="2">Uncharacterized protein</fullName>
    </submittedName>
</protein>
<evidence type="ECO:0000313" key="2">
    <source>
        <dbReference type="EMBL" id="MPN31118.1"/>
    </source>
</evidence>
<name>A0A645GWL4_9ZZZZ</name>
<keyword evidence="1" id="KW-0812">Transmembrane</keyword>
<gene>
    <name evidence="2" type="ORF">SDC9_178592</name>
</gene>
<dbReference type="AlphaFoldDB" id="A0A645GWL4"/>
<reference evidence="2" key="1">
    <citation type="submission" date="2019-08" db="EMBL/GenBank/DDBJ databases">
        <authorList>
            <person name="Kucharzyk K."/>
            <person name="Murdoch R.W."/>
            <person name="Higgins S."/>
            <person name="Loffler F."/>
        </authorList>
    </citation>
    <scope>NUCLEOTIDE SEQUENCE</scope>
</reference>
<sequence>MEEWLARNGVPAARLWKGDEKDGMWRARLWRVGAIDAVLAEAVGVAAGGGMAAGGGALLCWRLFEFHWYLYEIVPGFAANFMVMAAVNVFHPQRDERILHEYRQMKHELRAVTR</sequence>
<comment type="caution">
    <text evidence="2">The sequence shown here is derived from an EMBL/GenBank/DDBJ whole genome shotgun (WGS) entry which is preliminary data.</text>
</comment>